<dbReference type="PANTHER" id="PTHR28244">
    <property type="entry name" value="RNA POLYMERASE I-SPECIFIC TRANSCRIPTION INITIATION FACTOR RRN11"/>
    <property type="match status" value="1"/>
</dbReference>
<dbReference type="GO" id="GO:0070860">
    <property type="term" value="C:RNA polymerase I core factor complex"/>
    <property type="evidence" value="ECO:0007669"/>
    <property type="project" value="TreeGrafter"/>
</dbReference>
<feature type="compositionally biased region" description="Acidic residues" evidence="1">
    <location>
        <begin position="339"/>
        <end position="358"/>
    </location>
</feature>
<dbReference type="VEuPathDB" id="FungiDB:F503_02888"/>
<dbReference type="GO" id="GO:0001164">
    <property type="term" value="F:RNA polymerase I core promoter sequence-specific DNA binding"/>
    <property type="evidence" value="ECO:0007669"/>
    <property type="project" value="TreeGrafter"/>
</dbReference>
<protein>
    <submittedName>
        <fullName evidence="2">Nadh-ubiquinone oxidoreductase</fullName>
    </submittedName>
</protein>
<dbReference type="HOGENOM" id="CLU_027162_0_1_1"/>
<feature type="compositionally biased region" description="Basic and acidic residues" evidence="1">
    <location>
        <begin position="371"/>
        <end position="393"/>
    </location>
</feature>
<dbReference type="GO" id="GO:0017025">
    <property type="term" value="F:TBP-class protein binding"/>
    <property type="evidence" value="ECO:0007669"/>
    <property type="project" value="TreeGrafter"/>
</dbReference>
<proteinExistence type="predicted"/>
<name>S3BXS8_OPHP1</name>
<reference evidence="2 3" key="1">
    <citation type="journal article" date="2013" name="BMC Genomics">
        <title>The genome and transcriptome of the pine saprophyte Ophiostoma piceae, and a comparison with the bark beetle-associated pine pathogen Grosmannia clavigera.</title>
        <authorList>
            <person name="Haridas S."/>
            <person name="Wang Y."/>
            <person name="Lim L."/>
            <person name="Massoumi Alamouti S."/>
            <person name="Jackman S."/>
            <person name="Docking R."/>
            <person name="Robertson G."/>
            <person name="Birol I."/>
            <person name="Bohlmann J."/>
            <person name="Breuil C."/>
        </authorList>
    </citation>
    <scope>NUCLEOTIDE SEQUENCE [LARGE SCALE GENOMIC DNA]</scope>
    <source>
        <strain evidence="2 3">UAMH 11346</strain>
    </source>
</reference>
<feature type="compositionally biased region" description="Basic residues" evidence="1">
    <location>
        <begin position="141"/>
        <end position="161"/>
    </location>
</feature>
<dbReference type="Proteomes" id="UP000016923">
    <property type="component" value="Unassembled WGS sequence"/>
</dbReference>
<dbReference type="OMA" id="TPNESHQ"/>
<evidence type="ECO:0000313" key="3">
    <source>
        <dbReference type="Proteomes" id="UP000016923"/>
    </source>
</evidence>
<feature type="compositionally biased region" description="Low complexity" evidence="1">
    <location>
        <begin position="20"/>
        <end position="30"/>
    </location>
</feature>
<dbReference type="InterPro" id="IPR053029">
    <property type="entry name" value="RNA_pol_I-specific_init_factor"/>
</dbReference>
<feature type="region of interest" description="Disordered" evidence="1">
    <location>
        <begin position="480"/>
        <end position="499"/>
    </location>
</feature>
<organism evidence="2 3">
    <name type="scientific">Ophiostoma piceae (strain UAMH 11346)</name>
    <name type="common">Sap stain fungus</name>
    <dbReference type="NCBI Taxonomy" id="1262450"/>
    <lineage>
        <taxon>Eukaryota</taxon>
        <taxon>Fungi</taxon>
        <taxon>Dikarya</taxon>
        <taxon>Ascomycota</taxon>
        <taxon>Pezizomycotina</taxon>
        <taxon>Sordariomycetes</taxon>
        <taxon>Sordariomycetidae</taxon>
        <taxon>Ophiostomatales</taxon>
        <taxon>Ophiostomataceae</taxon>
        <taxon>Ophiostoma</taxon>
    </lineage>
</organism>
<accession>S3BXS8</accession>
<dbReference type="EMBL" id="KE148154">
    <property type="protein sequence ID" value="EPE06059.1"/>
    <property type="molecule type" value="Genomic_DNA"/>
</dbReference>
<dbReference type="STRING" id="1262450.S3BXS8"/>
<dbReference type="GO" id="GO:0042790">
    <property type="term" value="P:nucleolar large rRNA transcription by RNA polymerase I"/>
    <property type="evidence" value="ECO:0007669"/>
    <property type="project" value="TreeGrafter"/>
</dbReference>
<feature type="region of interest" description="Disordered" evidence="1">
    <location>
        <begin position="1"/>
        <end position="58"/>
    </location>
</feature>
<dbReference type="AlphaFoldDB" id="S3BXS8"/>
<dbReference type="OrthoDB" id="2159786at2759"/>
<feature type="region of interest" description="Disordered" evidence="1">
    <location>
        <begin position="100"/>
        <end position="161"/>
    </location>
</feature>
<keyword evidence="3" id="KW-1185">Reference proteome</keyword>
<evidence type="ECO:0000256" key="1">
    <source>
        <dbReference type="SAM" id="MobiDB-lite"/>
    </source>
</evidence>
<sequence length="499" mass="55944">MSYIEPPTLTNIRKRKRSARSASVASSIGSSRHHLPKDAIDPHSYGPSARRQLAVAGLSHSDQLPGDYLADFPHRPLPDEFGIDPKVKAMEHRRDAAAYNDYDDFDSDGDSANSQNSESGPNDMTEDESGEGDPAKIEARKQRKIRRREAKRRRNAIRTHRIHDQRIGMLMAIIQRGIQEGEHGTLAASAKSKDRQTGEAAAVGLAHAKRAYALLVRTEIRGKPVDLRRSYLWAMGAEILMREGEDTRAADREEQGVRRRWGAADNIPQVRAFYENLIQLHPYNRLWPRSIGALTFWPIMIGTELYSIYAEAQLQTERLAASNAGSEKWSKHDSSGSESDSDSDSGSDSDNDSDSDSDGGDRKSAGQRRKPSGDSEEQRAQHQRDHPTRLAREDIRLSALEQVRDIARRMDGVMANAPYLSSTEMLRLRGMVSLYMGDLFLVTLPCTDQEDEGGRRARAHERKKARGWFMRLMEIDKDIQSGRQLSKKKGGTGLPDTMN</sequence>
<gene>
    <name evidence="2" type="ORF">F503_02888</name>
</gene>
<dbReference type="PANTHER" id="PTHR28244:SF1">
    <property type="entry name" value="RNA POLYMERASE I-SPECIFIC TRANSCRIPTION INITIATION FACTOR RRN11"/>
    <property type="match status" value="1"/>
</dbReference>
<keyword evidence="2" id="KW-0830">Ubiquinone</keyword>
<feature type="region of interest" description="Disordered" evidence="1">
    <location>
        <begin position="324"/>
        <end position="393"/>
    </location>
</feature>
<evidence type="ECO:0000313" key="2">
    <source>
        <dbReference type="EMBL" id="EPE06059.1"/>
    </source>
</evidence>
<dbReference type="eggNOG" id="ENOG502SC4N">
    <property type="taxonomic scope" value="Eukaryota"/>
</dbReference>